<feature type="transmembrane region" description="Helical" evidence="1">
    <location>
        <begin position="20"/>
        <end position="39"/>
    </location>
</feature>
<dbReference type="InterPro" id="IPR029151">
    <property type="entry name" value="Sensor-like_sf"/>
</dbReference>
<keyword evidence="1" id="KW-0472">Membrane</keyword>
<dbReference type="SUPFAM" id="SSF103190">
    <property type="entry name" value="Sensory domain-like"/>
    <property type="match status" value="1"/>
</dbReference>
<dbReference type="Proteomes" id="UP000231263">
    <property type="component" value="Unassembled WGS sequence"/>
</dbReference>
<name>A0A2M7XFI7_9BACT</name>
<reference evidence="3" key="1">
    <citation type="submission" date="2017-09" db="EMBL/GenBank/DDBJ databases">
        <title>Depth-based differentiation of microbial function through sediment-hosted aquifers and enrichment of novel symbionts in the deep terrestrial subsurface.</title>
        <authorList>
            <person name="Probst A.J."/>
            <person name="Ladd B."/>
            <person name="Jarett J.K."/>
            <person name="Geller-Mcgrath D.E."/>
            <person name="Sieber C.M.K."/>
            <person name="Emerson J.B."/>
            <person name="Anantharaman K."/>
            <person name="Thomas B.C."/>
            <person name="Malmstrom R."/>
            <person name="Stieglmeier M."/>
            <person name="Klingl A."/>
            <person name="Woyke T."/>
            <person name="Ryan C.M."/>
            <person name="Banfield J.F."/>
        </authorList>
    </citation>
    <scope>NUCLEOTIDE SEQUENCE [LARGE SCALE GENOMIC DNA]</scope>
</reference>
<keyword evidence="1" id="KW-1133">Transmembrane helix</keyword>
<comment type="caution">
    <text evidence="2">The sequence shown here is derived from an EMBL/GenBank/DDBJ whole genome shotgun (WGS) entry which is preliminary data.</text>
</comment>
<dbReference type="InterPro" id="IPR036890">
    <property type="entry name" value="HATPase_C_sf"/>
</dbReference>
<organism evidence="2 3">
    <name type="scientific">Candidatus Uhrbacteria bacterium CG_4_9_14_3_um_filter_41_35</name>
    <dbReference type="NCBI Taxonomy" id="1975034"/>
    <lineage>
        <taxon>Bacteria</taxon>
        <taxon>Candidatus Uhriibacteriota</taxon>
    </lineage>
</organism>
<accession>A0A2M7XFI7</accession>
<dbReference type="EMBL" id="PFWT01000009">
    <property type="protein sequence ID" value="PJA46496.1"/>
    <property type="molecule type" value="Genomic_DNA"/>
</dbReference>
<keyword evidence="1" id="KW-0812">Transmembrane</keyword>
<protein>
    <submittedName>
        <fullName evidence="2">Uncharacterized protein</fullName>
    </submittedName>
</protein>
<proteinExistence type="predicted"/>
<evidence type="ECO:0000256" key="1">
    <source>
        <dbReference type="SAM" id="Phobius"/>
    </source>
</evidence>
<sequence>MKSLTKKNKIRITKRFIKAYLIISLVLVFSFSTAVYFIFSNIILQDVRTTAKNTAKVIAEEVNFIGHENLQNLNNETDPNYIRIFNELNTAQRLNHDIEYIYTMRPRINGKWEFVVDATIEVDSNKNGVIDPEEAKANIGDIYDISCCEEIPKGLIEPTADKKVTIDDWGSWISGYAPITNNKGQVIGIVGVDISADTMFSNLQALRVMMLIVIAITLFIAGLFGFVVYYLLKKESEIIQDGLQTKNYELEEKINERSKELAEYNTSLSKQLIQCATIIDDNRDAIKVGGIQDPNQVDLILINIFKDTELFKTVGEIRSRKLTIDRQLTDFDLMMKFVFLSFKEKLAEKNIKLVTNIANWVGVFNFDKRKIENIVSMMLEEAILREGTTEITVNAEVDTDSETVKLEVIDNGNMIVIGALDDKEVIKNKMNDIIKQGIVELHGGEFGQEMLGKNKNVEWLRLPQDF</sequence>
<dbReference type="Gene3D" id="3.30.565.10">
    <property type="entry name" value="Histidine kinase-like ATPase, C-terminal domain"/>
    <property type="match status" value="1"/>
</dbReference>
<evidence type="ECO:0000313" key="2">
    <source>
        <dbReference type="EMBL" id="PJA46496.1"/>
    </source>
</evidence>
<dbReference type="AlphaFoldDB" id="A0A2M7XFI7"/>
<feature type="transmembrane region" description="Helical" evidence="1">
    <location>
        <begin position="208"/>
        <end position="232"/>
    </location>
</feature>
<gene>
    <name evidence="2" type="ORF">CO173_01900</name>
</gene>
<evidence type="ECO:0000313" key="3">
    <source>
        <dbReference type="Proteomes" id="UP000231263"/>
    </source>
</evidence>